<dbReference type="InterPro" id="IPR002900">
    <property type="entry name" value="DUF38/FTH_CAE_spp"/>
</dbReference>
<dbReference type="HOGENOM" id="CLU_724075_0_0_1"/>
<accession>G0M8P3</accession>
<reference evidence="3" key="1">
    <citation type="submission" date="2011-07" db="EMBL/GenBank/DDBJ databases">
        <authorList>
            <consortium name="Caenorhabditis brenneri Sequencing and Analysis Consortium"/>
            <person name="Wilson R.K."/>
        </authorList>
    </citation>
    <scope>NUCLEOTIDE SEQUENCE [LARGE SCALE GENOMIC DNA]</scope>
    <source>
        <strain evidence="3">PB2801</strain>
    </source>
</reference>
<evidence type="ECO:0000259" key="1">
    <source>
        <dbReference type="Pfam" id="PF01827"/>
    </source>
</evidence>
<gene>
    <name evidence="2" type="ORF">CAEBREN_12832</name>
</gene>
<name>G0M8P3_CAEBE</name>
<keyword evidence="3" id="KW-1185">Reference proteome</keyword>
<protein>
    <recommendedName>
        <fullName evidence="1">DUF38 domain-containing protein</fullName>
    </recommendedName>
</protein>
<dbReference type="InParanoid" id="G0M8P3"/>
<feature type="domain" description="DUF38" evidence="1">
    <location>
        <begin position="205"/>
        <end position="343"/>
    </location>
</feature>
<proteinExistence type="predicted"/>
<dbReference type="eggNOG" id="ENOG502TKTZ">
    <property type="taxonomic scope" value="Eukaryota"/>
</dbReference>
<dbReference type="OMA" id="GAYQCAN"/>
<dbReference type="AlphaFoldDB" id="G0M8P3"/>
<sequence length="385" mass="44234">MSSHSFTEEDKNKCFRFFYNANFNRQETLTLSQYSFPQVVFEEVDRAYNVFNSEKPKKLNLNRDGGASQNLNQASLEGMPQELLVKVLENSSSDDQKRLHKTSFGISNCIENNFKTYNSIQIYLDPEMIRTRFDKQEPTVTRNTQIGKKRKLSEDEGAGIDKSFHNVSELIQHLGEVFNERNVKVQELLIKSAVEINMGDRTSELFSGLQKIFETMKNEISVRVLKVTVPTVGFLMLLLEKIKVGHLNDLTIYEATENASLDCTPVVKSPHWPHIDSFVTHVNVTVPLDQVYHMTNAFFKNTSITVEDILKLRDRLVQNPRRISIICSCKHLNTMNLLESLKPCLPPKDLSQKNCGAYQCANKWKLDFSLCEYSGFFEFDCVQLC</sequence>
<evidence type="ECO:0000313" key="2">
    <source>
        <dbReference type="EMBL" id="EGT30251.1"/>
    </source>
</evidence>
<dbReference type="EMBL" id="GL379786">
    <property type="protein sequence ID" value="EGT30251.1"/>
    <property type="molecule type" value="Genomic_DNA"/>
</dbReference>
<dbReference type="Proteomes" id="UP000008068">
    <property type="component" value="Unassembled WGS sequence"/>
</dbReference>
<evidence type="ECO:0000313" key="3">
    <source>
        <dbReference type="Proteomes" id="UP000008068"/>
    </source>
</evidence>
<organism evidence="3">
    <name type="scientific">Caenorhabditis brenneri</name>
    <name type="common">Nematode worm</name>
    <dbReference type="NCBI Taxonomy" id="135651"/>
    <lineage>
        <taxon>Eukaryota</taxon>
        <taxon>Metazoa</taxon>
        <taxon>Ecdysozoa</taxon>
        <taxon>Nematoda</taxon>
        <taxon>Chromadorea</taxon>
        <taxon>Rhabditida</taxon>
        <taxon>Rhabditina</taxon>
        <taxon>Rhabditomorpha</taxon>
        <taxon>Rhabditoidea</taxon>
        <taxon>Rhabditidae</taxon>
        <taxon>Peloderinae</taxon>
        <taxon>Caenorhabditis</taxon>
    </lineage>
</organism>
<dbReference type="OrthoDB" id="5895774at2759"/>
<dbReference type="Pfam" id="PF01827">
    <property type="entry name" value="FTH"/>
    <property type="match status" value="1"/>
</dbReference>